<feature type="domain" description="Retrotransposon gag" evidence="3">
    <location>
        <begin position="76"/>
        <end position="135"/>
    </location>
</feature>
<dbReference type="SUPFAM" id="SSF56672">
    <property type="entry name" value="DNA/RNA polymerases"/>
    <property type="match status" value="1"/>
</dbReference>
<dbReference type="InterPro" id="IPR000477">
    <property type="entry name" value="RT_dom"/>
</dbReference>
<dbReference type="OrthoDB" id="690704at2759"/>
<dbReference type="InterPro" id="IPR043502">
    <property type="entry name" value="DNA/RNA_pol_sf"/>
</dbReference>
<evidence type="ECO:0000313" key="5">
    <source>
        <dbReference type="Proteomes" id="UP000325315"/>
    </source>
</evidence>
<feature type="compositionally biased region" description="Polar residues" evidence="1">
    <location>
        <begin position="251"/>
        <end position="264"/>
    </location>
</feature>
<sequence>MNEWFIEYLRTDPAVEQPPPPTHQHVLEMPQGAELVRIEEFRATIEDDPERADFWLENTIRVLDELSCTPAECLKCVVSLLKDTSYNWWNTLISVVPRENITWEFFQAEFRKKYISQRFLDQKKKEFLALKQGKMNSQSSASKKSRKYHDRSTTFTGYFGKERGSQRSNPRSSSPSVTSVESVGNPKPRCKHCNKCHFKECRLRSGACYRCSSFDHFLKDFLERIEKDTDRTSKLSNLDARGRPPRHPGNVSGSRGTTRASTVKSEVRAPARIYTIRAREDASGPDVITGTFSLLDTDITALIDLGSTHSYICTNLVSVKNLPIKITEFVVKVSNPLGQYVMVDKICKKCLLMVKGYCFSADLMLLPFDEFDVNLGMDWLTQHDAVMNCKRKYILLKCQNGELLHVESDKLDGLFNVISAISAQKYIRKGYDAYLAYVLDTKVSESKTQSAPVVCELSDVFPKELLGLPPVREVEFSIDLITGTTLISISPYRMAPTELKELKAQLQELIDRGFLRPYFSPWGAPLKGVTVFSKIDLHSGYYQLRVKESDVPKIAFRTRYDHYEFLVMPFGLTNAPVVFMDLMNRIFRPYLDRFVVVFIDDILVYSQDESEHADHLRIVLQTLREKQLYAKFNKCEFWLWEVGFSRTYSIC</sequence>
<feature type="domain" description="Reverse transcriptase" evidence="2">
    <location>
        <begin position="525"/>
        <end position="640"/>
    </location>
</feature>
<name>A0A5B6VX93_9ROSI</name>
<dbReference type="Pfam" id="PF08284">
    <property type="entry name" value="RVP_2"/>
    <property type="match status" value="1"/>
</dbReference>
<dbReference type="InterPro" id="IPR053134">
    <property type="entry name" value="RNA-dir_DNA_polymerase"/>
</dbReference>
<dbReference type="PANTHER" id="PTHR24559:SF444">
    <property type="entry name" value="REVERSE TRANSCRIPTASE DOMAIN-CONTAINING PROTEIN"/>
    <property type="match status" value="1"/>
</dbReference>
<evidence type="ECO:0000313" key="4">
    <source>
        <dbReference type="EMBL" id="KAA3473615.1"/>
    </source>
</evidence>
<accession>A0A5B6VX93</accession>
<dbReference type="AlphaFoldDB" id="A0A5B6VX93"/>
<dbReference type="SUPFAM" id="SSF50630">
    <property type="entry name" value="Acid proteases"/>
    <property type="match status" value="1"/>
</dbReference>
<dbReference type="Gene3D" id="3.30.70.270">
    <property type="match status" value="1"/>
</dbReference>
<keyword evidence="5" id="KW-1185">Reference proteome</keyword>
<feature type="compositionally biased region" description="Low complexity" evidence="1">
    <location>
        <begin position="166"/>
        <end position="183"/>
    </location>
</feature>
<evidence type="ECO:0000256" key="1">
    <source>
        <dbReference type="SAM" id="MobiDB-lite"/>
    </source>
</evidence>
<protein>
    <submittedName>
        <fullName evidence="4">DNA/RNA polymerases superfamily protein</fullName>
    </submittedName>
</protein>
<reference evidence="4" key="1">
    <citation type="submission" date="2019-08" db="EMBL/GenBank/DDBJ databases">
        <authorList>
            <person name="Liu F."/>
        </authorList>
    </citation>
    <scope>NUCLEOTIDE SEQUENCE [LARGE SCALE GENOMIC DNA]</scope>
    <source>
        <strain evidence="4">PA1801</strain>
        <tissue evidence="4">Leaf</tissue>
    </source>
</reference>
<organism evidence="4 5">
    <name type="scientific">Gossypium australe</name>
    <dbReference type="NCBI Taxonomy" id="47621"/>
    <lineage>
        <taxon>Eukaryota</taxon>
        <taxon>Viridiplantae</taxon>
        <taxon>Streptophyta</taxon>
        <taxon>Embryophyta</taxon>
        <taxon>Tracheophyta</taxon>
        <taxon>Spermatophyta</taxon>
        <taxon>Magnoliopsida</taxon>
        <taxon>eudicotyledons</taxon>
        <taxon>Gunneridae</taxon>
        <taxon>Pentapetalae</taxon>
        <taxon>rosids</taxon>
        <taxon>malvids</taxon>
        <taxon>Malvales</taxon>
        <taxon>Malvaceae</taxon>
        <taxon>Malvoideae</taxon>
        <taxon>Gossypium</taxon>
    </lineage>
</organism>
<dbReference type="Pfam" id="PF00078">
    <property type="entry name" value="RVT_1"/>
    <property type="match status" value="1"/>
</dbReference>
<dbReference type="InterPro" id="IPR005162">
    <property type="entry name" value="Retrotrans_gag_dom"/>
</dbReference>
<dbReference type="Pfam" id="PF03732">
    <property type="entry name" value="Retrotrans_gag"/>
    <property type="match status" value="1"/>
</dbReference>
<comment type="caution">
    <text evidence="4">The sequence shown here is derived from an EMBL/GenBank/DDBJ whole genome shotgun (WGS) entry which is preliminary data.</text>
</comment>
<dbReference type="InterPro" id="IPR043128">
    <property type="entry name" value="Rev_trsase/Diguanyl_cyclase"/>
</dbReference>
<feature type="region of interest" description="Disordered" evidence="1">
    <location>
        <begin position="155"/>
        <end position="187"/>
    </location>
</feature>
<dbReference type="Gene3D" id="2.40.70.10">
    <property type="entry name" value="Acid Proteases"/>
    <property type="match status" value="1"/>
</dbReference>
<evidence type="ECO:0000259" key="2">
    <source>
        <dbReference type="Pfam" id="PF00078"/>
    </source>
</evidence>
<dbReference type="CDD" id="cd01647">
    <property type="entry name" value="RT_LTR"/>
    <property type="match status" value="1"/>
</dbReference>
<dbReference type="EMBL" id="SMMG02000005">
    <property type="protein sequence ID" value="KAA3473615.1"/>
    <property type="molecule type" value="Genomic_DNA"/>
</dbReference>
<dbReference type="PANTHER" id="PTHR24559">
    <property type="entry name" value="TRANSPOSON TY3-I GAG-POL POLYPROTEIN"/>
    <property type="match status" value="1"/>
</dbReference>
<dbReference type="InterPro" id="IPR021109">
    <property type="entry name" value="Peptidase_aspartic_dom_sf"/>
</dbReference>
<dbReference type="Proteomes" id="UP000325315">
    <property type="component" value="Unassembled WGS sequence"/>
</dbReference>
<proteinExistence type="predicted"/>
<dbReference type="CDD" id="cd00303">
    <property type="entry name" value="retropepsin_like"/>
    <property type="match status" value="1"/>
</dbReference>
<evidence type="ECO:0000259" key="3">
    <source>
        <dbReference type="Pfam" id="PF03732"/>
    </source>
</evidence>
<gene>
    <name evidence="4" type="ORF">EPI10_023979</name>
</gene>
<feature type="region of interest" description="Disordered" evidence="1">
    <location>
        <begin position="233"/>
        <end position="264"/>
    </location>
</feature>
<dbReference type="Gene3D" id="3.10.10.10">
    <property type="entry name" value="HIV Type 1 Reverse Transcriptase, subunit A, domain 1"/>
    <property type="match status" value="2"/>
</dbReference>